<dbReference type="Gene3D" id="3.40.50.10140">
    <property type="entry name" value="Toll/interleukin-1 receptor homology (TIR) domain"/>
    <property type="match status" value="1"/>
</dbReference>
<evidence type="ECO:0000313" key="7">
    <source>
        <dbReference type="Proteomes" id="UP000077755"/>
    </source>
</evidence>
<evidence type="ECO:0000256" key="1">
    <source>
        <dbReference type="ARBA" id="ARBA00011982"/>
    </source>
</evidence>
<dbReference type="Proteomes" id="UP000077755">
    <property type="component" value="Chromosome 7"/>
</dbReference>
<evidence type="ECO:0000313" key="6">
    <source>
        <dbReference type="EMBL" id="WOH07402.1"/>
    </source>
</evidence>
<reference evidence="6" key="1">
    <citation type="journal article" date="2016" name="Nat. Genet.">
        <title>A high-quality carrot genome assembly provides new insights into carotenoid accumulation and asterid genome evolution.</title>
        <authorList>
            <person name="Iorizzo M."/>
            <person name="Ellison S."/>
            <person name="Senalik D."/>
            <person name="Zeng P."/>
            <person name="Satapoomin P."/>
            <person name="Huang J."/>
            <person name="Bowman M."/>
            <person name="Iovene M."/>
            <person name="Sanseverino W."/>
            <person name="Cavagnaro P."/>
            <person name="Yildiz M."/>
            <person name="Macko-Podgorni A."/>
            <person name="Moranska E."/>
            <person name="Grzebelus E."/>
            <person name="Grzebelus D."/>
            <person name="Ashrafi H."/>
            <person name="Zheng Z."/>
            <person name="Cheng S."/>
            <person name="Spooner D."/>
            <person name="Van Deynze A."/>
            <person name="Simon P."/>
        </authorList>
    </citation>
    <scope>NUCLEOTIDE SEQUENCE</scope>
    <source>
        <tissue evidence="6">Leaf</tissue>
    </source>
</reference>
<evidence type="ECO:0000256" key="2">
    <source>
        <dbReference type="ARBA" id="ARBA00022801"/>
    </source>
</evidence>
<sequence>MHNKWSIYPSSLDTTSQWNVFLSFRGVDTRKTFVSHLNAEMKHAGIKVFLDDDALRRGYKIKSGLFEAIEESKILIIVFSKNYAFSKWCLDELVKILERQNTQEPWRQLVFPIFYNVDPRDVEKQEGSFKIAFEVNNRRYPKETVDIWRAALSEAGTLGGWDLQNSWDGYFFLTISSCYTS</sequence>
<dbReference type="InterPro" id="IPR000157">
    <property type="entry name" value="TIR_dom"/>
</dbReference>
<gene>
    <name evidence="6" type="ORF">DCAR_0726832</name>
</gene>
<dbReference type="PANTHER" id="PTHR32009:SF39">
    <property type="entry name" value="TIR DOMAIN-CONTAINING PROTEIN"/>
    <property type="match status" value="1"/>
</dbReference>
<keyword evidence="7" id="KW-1185">Reference proteome</keyword>
<dbReference type="SMART" id="SM00255">
    <property type="entry name" value="TIR"/>
    <property type="match status" value="1"/>
</dbReference>
<proteinExistence type="predicted"/>
<dbReference type="InterPro" id="IPR035897">
    <property type="entry name" value="Toll_tir_struct_dom_sf"/>
</dbReference>
<organism evidence="6 7">
    <name type="scientific">Daucus carota subsp. sativus</name>
    <name type="common">Carrot</name>
    <dbReference type="NCBI Taxonomy" id="79200"/>
    <lineage>
        <taxon>Eukaryota</taxon>
        <taxon>Viridiplantae</taxon>
        <taxon>Streptophyta</taxon>
        <taxon>Embryophyta</taxon>
        <taxon>Tracheophyta</taxon>
        <taxon>Spermatophyta</taxon>
        <taxon>Magnoliopsida</taxon>
        <taxon>eudicotyledons</taxon>
        <taxon>Gunneridae</taxon>
        <taxon>Pentapetalae</taxon>
        <taxon>asterids</taxon>
        <taxon>campanulids</taxon>
        <taxon>Apiales</taxon>
        <taxon>Apiaceae</taxon>
        <taxon>Apioideae</taxon>
        <taxon>Scandiceae</taxon>
        <taxon>Daucinae</taxon>
        <taxon>Daucus</taxon>
        <taxon>Daucus sect. Daucus</taxon>
    </lineage>
</organism>
<protein>
    <recommendedName>
        <fullName evidence="1">ADP-ribosyl cyclase/cyclic ADP-ribose hydrolase</fullName>
        <ecNumber evidence="1">3.2.2.6</ecNumber>
    </recommendedName>
</protein>
<dbReference type="FunFam" id="3.40.50.10140:FF:000007">
    <property type="entry name" value="Disease resistance protein (TIR-NBS-LRR class)"/>
    <property type="match status" value="1"/>
</dbReference>
<dbReference type="EC" id="3.2.2.6" evidence="1"/>
<name>A0AAF1B858_DAUCS</name>
<accession>A0AAF1B858</accession>
<keyword evidence="2" id="KW-0378">Hydrolase</keyword>
<comment type="catalytic activity">
    <reaction evidence="4">
        <text>NAD(+) + H2O = ADP-D-ribose + nicotinamide + H(+)</text>
        <dbReference type="Rhea" id="RHEA:16301"/>
        <dbReference type="ChEBI" id="CHEBI:15377"/>
        <dbReference type="ChEBI" id="CHEBI:15378"/>
        <dbReference type="ChEBI" id="CHEBI:17154"/>
        <dbReference type="ChEBI" id="CHEBI:57540"/>
        <dbReference type="ChEBI" id="CHEBI:57967"/>
        <dbReference type="EC" id="3.2.2.6"/>
    </reaction>
    <physiologicalReaction direction="left-to-right" evidence="4">
        <dbReference type="Rhea" id="RHEA:16302"/>
    </physiologicalReaction>
</comment>
<dbReference type="SUPFAM" id="SSF52200">
    <property type="entry name" value="Toll/Interleukin receptor TIR domain"/>
    <property type="match status" value="1"/>
</dbReference>
<evidence type="ECO:0000256" key="4">
    <source>
        <dbReference type="ARBA" id="ARBA00047304"/>
    </source>
</evidence>
<dbReference type="GO" id="GO:0061809">
    <property type="term" value="F:NAD+ nucleosidase activity, cyclic ADP-ribose generating"/>
    <property type="evidence" value="ECO:0007669"/>
    <property type="project" value="UniProtKB-EC"/>
</dbReference>
<evidence type="ECO:0000256" key="3">
    <source>
        <dbReference type="ARBA" id="ARBA00023027"/>
    </source>
</evidence>
<dbReference type="Pfam" id="PF01582">
    <property type="entry name" value="TIR"/>
    <property type="match status" value="1"/>
</dbReference>
<dbReference type="AlphaFoldDB" id="A0AAF1B858"/>
<dbReference type="PANTHER" id="PTHR32009">
    <property type="entry name" value="TMV RESISTANCE PROTEIN N-LIKE"/>
    <property type="match status" value="1"/>
</dbReference>
<reference evidence="6" key="2">
    <citation type="submission" date="2022-03" db="EMBL/GenBank/DDBJ databases">
        <title>Draft title - Genomic analysis of global carrot germplasm unveils the trajectory of domestication and the origin of high carotenoid orange carrot.</title>
        <authorList>
            <person name="Iorizzo M."/>
            <person name="Ellison S."/>
            <person name="Senalik D."/>
            <person name="Macko-Podgorni A."/>
            <person name="Grzebelus D."/>
            <person name="Bostan H."/>
            <person name="Rolling W."/>
            <person name="Curaba J."/>
            <person name="Simon P."/>
        </authorList>
    </citation>
    <scope>NUCLEOTIDE SEQUENCE</scope>
    <source>
        <tissue evidence="6">Leaf</tissue>
    </source>
</reference>
<dbReference type="EMBL" id="CP093349">
    <property type="protein sequence ID" value="WOH07402.1"/>
    <property type="molecule type" value="Genomic_DNA"/>
</dbReference>
<dbReference type="GO" id="GO:0007165">
    <property type="term" value="P:signal transduction"/>
    <property type="evidence" value="ECO:0007669"/>
    <property type="project" value="InterPro"/>
</dbReference>
<keyword evidence="3" id="KW-0520">NAD</keyword>
<evidence type="ECO:0000259" key="5">
    <source>
        <dbReference type="SMART" id="SM00255"/>
    </source>
</evidence>
<feature type="domain" description="TIR" evidence="5">
    <location>
        <begin position="17"/>
        <end position="158"/>
    </location>
</feature>